<keyword evidence="4" id="KW-0812">Transmembrane</keyword>
<dbReference type="Pfam" id="PF13365">
    <property type="entry name" value="Trypsin_2"/>
    <property type="match status" value="1"/>
</dbReference>
<dbReference type="GO" id="GO:0006508">
    <property type="term" value="P:proteolysis"/>
    <property type="evidence" value="ECO:0007669"/>
    <property type="project" value="UniProtKB-KW"/>
</dbReference>
<keyword evidence="4" id="KW-1133">Transmembrane helix</keyword>
<protein>
    <submittedName>
        <fullName evidence="5">S1-C subfamily serine protease</fullName>
    </submittedName>
</protein>
<feature type="transmembrane region" description="Helical" evidence="4">
    <location>
        <begin position="5"/>
        <end position="25"/>
    </location>
</feature>
<keyword evidence="2" id="KW-0378">Hydrolase</keyword>
<dbReference type="Proteomes" id="UP001519293">
    <property type="component" value="Unassembled WGS sequence"/>
</dbReference>
<evidence type="ECO:0000256" key="4">
    <source>
        <dbReference type="SAM" id="Phobius"/>
    </source>
</evidence>
<dbReference type="GO" id="GO:0008233">
    <property type="term" value="F:peptidase activity"/>
    <property type="evidence" value="ECO:0007669"/>
    <property type="project" value="UniProtKB-KW"/>
</dbReference>
<keyword evidence="4" id="KW-0472">Membrane</keyword>
<evidence type="ECO:0000256" key="3">
    <source>
        <dbReference type="ARBA" id="ARBA00022825"/>
    </source>
</evidence>
<keyword evidence="6" id="KW-1185">Reference proteome</keyword>
<keyword evidence="1 5" id="KW-0645">Protease</keyword>
<gene>
    <name evidence="5" type="ORF">J2Z40_002818</name>
</gene>
<reference evidence="5 6" key="1">
    <citation type="submission" date="2021-03" db="EMBL/GenBank/DDBJ databases">
        <title>Genomic Encyclopedia of Type Strains, Phase IV (KMG-IV): sequencing the most valuable type-strain genomes for metagenomic binning, comparative biology and taxonomic classification.</title>
        <authorList>
            <person name="Goeker M."/>
        </authorList>
    </citation>
    <scope>NUCLEOTIDE SEQUENCE [LARGE SCALE GENOMIC DNA]</scope>
    <source>
        <strain evidence="5 6">DSM 26675</strain>
    </source>
</reference>
<evidence type="ECO:0000313" key="6">
    <source>
        <dbReference type="Proteomes" id="UP001519293"/>
    </source>
</evidence>
<dbReference type="InterPro" id="IPR001940">
    <property type="entry name" value="Peptidase_S1C"/>
</dbReference>
<evidence type="ECO:0000313" key="5">
    <source>
        <dbReference type="EMBL" id="MBP2242244.1"/>
    </source>
</evidence>
<dbReference type="PRINTS" id="PR00834">
    <property type="entry name" value="PROTEASES2C"/>
</dbReference>
<accession>A0ABS4RH62</accession>
<dbReference type="InterPro" id="IPR009003">
    <property type="entry name" value="Peptidase_S1_PA"/>
</dbReference>
<evidence type="ECO:0000256" key="2">
    <source>
        <dbReference type="ARBA" id="ARBA00022801"/>
    </source>
</evidence>
<sequence length="374" mass="40393">MKKWIISLISTILVWGAGLFVFFYIKETIPNKLTATSELTVEATATEEKDSTDLKEVIHHTQKLVVKIQLADGSLGSGFLYNNKGDVVTNAHVVANVKDVTVITSDSKEFSGTVIGISQETDVAVVRVPGLEGTEPLPIAKNRKGEIGDEVLALGSPLGLQNTVTTGIISGVDRDLDIEPFHYEDVYQISAPIAPGNSGGPLVDSKTGEVLGINSAGSEKGAIGFSIPIMSILSLIEGWIQTPMATLPQVNLGTEGYAYDEEYSLEDYSSYLVAYFYESLNYGDYVTAYSLLGSSWKSGLTYENFRGGYLDTLSVTIDDLSAKSSGDNSTVVAIISAEERSNGSTILSKYKTTYEIRYENDQLKLISGKAEKIN</sequence>
<name>A0ABS4RH62_9BACI</name>
<dbReference type="InterPro" id="IPR051201">
    <property type="entry name" value="Chloro_Bact_Ser_Proteases"/>
</dbReference>
<dbReference type="EMBL" id="JAGIKZ010000017">
    <property type="protein sequence ID" value="MBP2242244.1"/>
    <property type="molecule type" value="Genomic_DNA"/>
</dbReference>
<dbReference type="PANTHER" id="PTHR43343:SF3">
    <property type="entry name" value="PROTEASE DO-LIKE 8, CHLOROPLASTIC"/>
    <property type="match status" value="1"/>
</dbReference>
<comment type="caution">
    <text evidence="5">The sequence shown here is derived from an EMBL/GenBank/DDBJ whole genome shotgun (WGS) entry which is preliminary data.</text>
</comment>
<evidence type="ECO:0000256" key="1">
    <source>
        <dbReference type="ARBA" id="ARBA00022670"/>
    </source>
</evidence>
<keyword evidence="3" id="KW-0720">Serine protease</keyword>
<dbReference type="PANTHER" id="PTHR43343">
    <property type="entry name" value="PEPTIDASE S12"/>
    <property type="match status" value="1"/>
</dbReference>
<proteinExistence type="predicted"/>
<dbReference type="SUPFAM" id="SSF50494">
    <property type="entry name" value="Trypsin-like serine proteases"/>
    <property type="match status" value="1"/>
</dbReference>
<organism evidence="5 6">
    <name type="scientific">Cytobacillus eiseniae</name>
    <dbReference type="NCBI Taxonomy" id="762947"/>
    <lineage>
        <taxon>Bacteria</taxon>
        <taxon>Bacillati</taxon>
        <taxon>Bacillota</taxon>
        <taxon>Bacilli</taxon>
        <taxon>Bacillales</taxon>
        <taxon>Bacillaceae</taxon>
        <taxon>Cytobacillus</taxon>
    </lineage>
</organism>
<dbReference type="Gene3D" id="2.40.10.120">
    <property type="match status" value="1"/>
</dbReference>
<dbReference type="RefSeq" id="WP_066399584.1">
    <property type="nucleotide sequence ID" value="NZ_JAGIKZ010000017.1"/>
</dbReference>